<dbReference type="Pfam" id="PF00528">
    <property type="entry name" value="BPD_transp_1"/>
    <property type="match status" value="1"/>
</dbReference>
<evidence type="ECO:0000256" key="1">
    <source>
        <dbReference type="ARBA" id="ARBA00004651"/>
    </source>
</evidence>
<dbReference type="EMBL" id="UINC01100016">
    <property type="protein sequence ID" value="SVC59734.1"/>
    <property type="molecule type" value="Genomic_DNA"/>
</dbReference>
<dbReference type="GO" id="GO:0005886">
    <property type="term" value="C:plasma membrane"/>
    <property type="evidence" value="ECO:0007669"/>
    <property type="project" value="UniProtKB-SubCell"/>
</dbReference>
<evidence type="ECO:0000259" key="8">
    <source>
        <dbReference type="PROSITE" id="PS50928"/>
    </source>
</evidence>
<keyword evidence="6 7" id="KW-0472">Membrane</keyword>
<protein>
    <recommendedName>
        <fullName evidence="8">ABC transmembrane type-1 domain-containing protein</fullName>
    </recommendedName>
</protein>
<feature type="transmembrane region" description="Helical" evidence="7">
    <location>
        <begin position="138"/>
        <end position="171"/>
    </location>
</feature>
<feature type="domain" description="ABC transmembrane type-1" evidence="8">
    <location>
        <begin position="102"/>
        <end position="318"/>
    </location>
</feature>
<dbReference type="Pfam" id="PF19300">
    <property type="entry name" value="BPD_transp_1_N"/>
    <property type="match status" value="1"/>
</dbReference>
<dbReference type="Gene3D" id="1.10.3720.10">
    <property type="entry name" value="MetI-like"/>
    <property type="match status" value="1"/>
</dbReference>
<feature type="transmembrane region" description="Helical" evidence="7">
    <location>
        <begin position="191"/>
        <end position="209"/>
    </location>
</feature>
<dbReference type="SUPFAM" id="SSF161098">
    <property type="entry name" value="MetI-like"/>
    <property type="match status" value="1"/>
</dbReference>
<dbReference type="InterPro" id="IPR035906">
    <property type="entry name" value="MetI-like_sf"/>
</dbReference>
<dbReference type="AlphaFoldDB" id="A0A382NEU8"/>
<dbReference type="PANTHER" id="PTHR30465:SF43">
    <property type="entry name" value="OLIGOPEPTIDE ABC TRANSPORTER, PERMEASE PROTEIN"/>
    <property type="match status" value="1"/>
</dbReference>
<gene>
    <name evidence="9" type="ORF">METZ01_LOCUS312588</name>
</gene>
<dbReference type="PANTHER" id="PTHR30465">
    <property type="entry name" value="INNER MEMBRANE ABC TRANSPORTER"/>
    <property type="match status" value="1"/>
</dbReference>
<feature type="transmembrane region" description="Helical" evidence="7">
    <location>
        <begin position="9"/>
        <end position="29"/>
    </location>
</feature>
<evidence type="ECO:0000256" key="3">
    <source>
        <dbReference type="ARBA" id="ARBA00022475"/>
    </source>
</evidence>
<keyword evidence="3" id="KW-1003">Cell membrane</keyword>
<keyword evidence="2" id="KW-0813">Transport</keyword>
<evidence type="ECO:0000256" key="2">
    <source>
        <dbReference type="ARBA" id="ARBA00022448"/>
    </source>
</evidence>
<dbReference type="CDD" id="cd06261">
    <property type="entry name" value="TM_PBP2"/>
    <property type="match status" value="1"/>
</dbReference>
<evidence type="ECO:0000256" key="4">
    <source>
        <dbReference type="ARBA" id="ARBA00022692"/>
    </source>
</evidence>
<keyword evidence="4 7" id="KW-0812">Transmembrane</keyword>
<dbReference type="InterPro" id="IPR045621">
    <property type="entry name" value="BPD_transp_1_N"/>
</dbReference>
<name>A0A382NEU8_9ZZZZ</name>
<dbReference type="InterPro" id="IPR000515">
    <property type="entry name" value="MetI-like"/>
</dbReference>
<sequence>MTAYIIRRILLAVPTLIAISIIGFIIIQLPKGDYLDRKIQELEEQYGDSSSMEMAEELRKRYGLDKPMVIRYFVWVTGFIQGEFGQSFEYEVEVSELVWDRLLLTLLISITALIFTYIIAIPLGIYSATHQYKFSDNFLTLLSFIGMSLPTFLVALALMVFVFEVFGIPLFGLFSSYYEGAPWTTGKLVDLLKHLWLPVIVVGLSGTAYSMRIMRGNLLDVLGQPFVRTARAKGLKETIVVIKHASRLAINPLISILGMSLPAILSGEAIVSIVLGLPTVGSLLLRSLLVEDVYLAGTLLMLQSILLVIGNLLADIALAWADPRIRHE</sequence>
<evidence type="ECO:0000313" key="9">
    <source>
        <dbReference type="EMBL" id="SVC59734.1"/>
    </source>
</evidence>
<comment type="subcellular location">
    <subcellularLocation>
        <location evidence="1">Cell membrane</location>
        <topology evidence="1">Multi-pass membrane protein</topology>
    </subcellularLocation>
</comment>
<dbReference type="GO" id="GO:0055085">
    <property type="term" value="P:transmembrane transport"/>
    <property type="evidence" value="ECO:0007669"/>
    <property type="project" value="InterPro"/>
</dbReference>
<feature type="transmembrane region" description="Helical" evidence="7">
    <location>
        <begin position="253"/>
        <end position="275"/>
    </location>
</feature>
<proteinExistence type="predicted"/>
<evidence type="ECO:0000256" key="5">
    <source>
        <dbReference type="ARBA" id="ARBA00022989"/>
    </source>
</evidence>
<keyword evidence="5 7" id="KW-1133">Transmembrane helix</keyword>
<feature type="transmembrane region" description="Helical" evidence="7">
    <location>
        <begin position="102"/>
        <end position="126"/>
    </location>
</feature>
<feature type="transmembrane region" description="Helical" evidence="7">
    <location>
        <begin position="295"/>
        <end position="321"/>
    </location>
</feature>
<organism evidence="9">
    <name type="scientific">marine metagenome</name>
    <dbReference type="NCBI Taxonomy" id="408172"/>
    <lineage>
        <taxon>unclassified sequences</taxon>
        <taxon>metagenomes</taxon>
        <taxon>ecological metagenomes</taxon>
    </lineage>
</organism>
<evidence type="ECO:0000256" key="6">
    <source>
        <dbReference type="ARBA" id="ARBA00023136"/>
    </source>
</evidence>
<evidence type="ECO:0000256" key="7">
    <source>
        <dbReference type="SAM" id="Phobius"/>
    </source>
</evidence>
<reference evidence="9" key="1">
    <citation type="submission" date="2018-05" db="EMBL/GenBank/DDBJ databases">
        <authorList>
            <person name="Lanie J.A."/>
            <person name="Ng W.-L."/>
            <person name="Kazmierczak K.M."/>
            <person name="Andrzejewski T.M."/>
            <person name="Davidsen T.M."/>
            <person name="Wayne K.J."/>
            <person name="Tettelin H."/>
            <person name="Glass J.I."/>
            <person name="Rusch D."/>
            <person name="Podicherti R."/>
            <person name="Tsui H.-C.T."/>
            <person name="Winkler M.E."/>
        </authorList>
    </citation>
    <scope>NUCLEOTIDE SEQUENCE</scope>
</reference>
<dbReference type="PROSITE" id="PS50928">
    <property type="entry name" value="ABC_TM1"/>
    <property type="match status" value="1"/>
</dbReference>
<accession>A0A382NEU8</accession>